<reference evidence="3 4" key="1">
    <citation type="submission" date="2017-06" db="EMBL/GenBank/DDBJ databases">
        <authorList>
            <person name="Kim H.J."/>
            <person name="Triplett B.A."/>
        </authorList>
    </citation>
    <scope>NUCLEOTIDE SEQUENCE [LARGE SCALE GENOMIC DNA]</scope>
    <source>
        <strain evidence="3 4">DSM 13116</strain>
    </source>
</reference>
<dbReference type="CDD" id="cd21608">
    <property type="entry name" value="RRM2_NsCP33_like"/>
    <property type="match status" value="1"/>
</dbReference>
<sequence>MKSIYVGNLPFSAKEDEIRDLFATYGEVQMVKFVMDRETGRFRGFGFVEMEDAGAAKAIEALDGKDFGGRTLRVNEAKERAPRPPRRY</sequence>
<organism evidence="3 4">
    <name type="scientific">Humidesulfovibrio mexicanus</name>
    <dbReference type="NCBI Taxonomy" id="147047"/>
    <lineage>
        <taxon>Bacteria</taxon>
        <taxon>Pseudomonadati</taxon>
        <taxon>Thermodesulfobacteriota</taxon>
        <taxon>Desulfovibrionia</taxon>
        <taxon>Desulfovibrionales</taxon>
        <taxon>Desulfovibrionaceae</taxon>
        <taxon>Humidesulfovibrio</taxon>
    </lineage>
</organism>
<dbReference type="SUPFAM" id="SSF54928">
    <property type="entry name" value="RNA-binding domain, RBD"/>
    <property type="match status" value="1"/>
</dbReference>
<dbReference type="InterPro" id="IPR035979">
    <property type="entry name" value="RBD_domain_sf"/>
</dbReference>
<evidence type="ECO:0000313" key="4">
    <source>
        <dbReference type="Proteomes" id="UP000198324"/>
    </source>
</evidence>
<proteinExistence type="predicted"/>
<feature type="domain" description="RRM" evidence="2">
    <location>
        <begin position="2"/>
        <end position="79"/>
    </location>
</feature>
<dbReference type="PANTHER" id="PTHR48027">
    <property type="entry name" value="HETEROGENEOUS NUCLEAR RIBONUCLEOPROTEIN 87F-RELATED"/>
    <property type="match status" value="1"/>
</dbReference>
<dbReference type="Proteomes" id="UP000198324">
    <property type="component" value="Unassembled WGS sequence"/>
</dbReference>
<gene>
    <name evidence="3" type="ORF">SAMN04488503_3299</name>
</gene>
<dbReference type="InterPro" id="IPR012677">
    <property type="entry name" value="Nucleotide-bd_a/b_plait_sf"/>
</dbReference>
<evidence type="ECO:0000256" key="1">
    <source>
        <dbReference type="ARBA" id="ARBA00022884"/>
    </source>
</evidence>
<evidence type="ECO:0000313" key="3">
    <source>
        <dbReference type="EMBL" id="SNS23887.1"/>
    </source>
</evidence>
<dbReference type="InterPro" id="IPR000504">
    <property type="entry name" value="RRM_dom"/>
</dbReference>
<dbReference type="InterPro" id="IPR048289">
    <property type="entry name" value="RRM2_NsCP33-like"/>
</dbReference>
<name>A0A239CUZ0_9BACT</name>
<evidence type="ECO:0000259" key="2">
    <source>
        <dbReference type="PROSITE" id="PS50102"/>
    </source>
</evidence>
<dbReference type="GO" id="GO:0003723">
    <property type="term" value="F:RNA binding"/>
    <property type="evidence" value="ECO:0007669"/>
    <property type="project" value="UniProtKB-KW"/>
</dbReference>
<dbReference type="OrthoDB" id="9798855at2"/>
<protein>
    <submittedName>
        <fullName evidence="3">RNA recognition motif. (A.k.a. RRM, RBD, or RNP domain)</fullName>
    </submittedName>
</protein>
<dbReference type="SMART" id="SM00360">
    <property type="entry name" value="RRM"/>
    <property type="match status" value="1"/>
</dbReference>
<keyword evidence="1" id="KW-0694">RNA-binding</keyword>
<accession>A0A239CUZ0</accession>
<dbReference type="PROSITE" id="PS50102">
    <property type="entry name" value="RRM"/>
    <property type="match status" value="1"/>
</dbReference>
<dbReference type="RefSeq" id="WP_089275480.1">
    <property type="nucleotide sequence ID" value="NZ_FZOC01000009.1"/>
</dbReference>
<dbReference type="Gene3D" id="3.30.70.330">
    <property type="match status" value="1"/>
</dbReference>
<dbReference type="InterPro" id="IPR052462">
    <property type="entry name" value="SLIRP/GR-RBP-like"/>
</dbReference>
<dbReference type="EMBL" id="FZOC01000009">
    <property type="protein sequence ID" value="SNS23887.1"/>
    <property type="molecule type" value="Genomic_DNA"/>
</dbReference>
<keyword evidence="4" id="KW-1185">Reference proteome</keyword>
<dbReference type="Pfam" id="PF00076">
    <property type="entry name" value="RRM_1"/>
    <property type="match status" value="1"/>
</dbReference>
<dbReference type="AlphaFoldDB" id="A0A239CUZ0"/>